<feature type="compositionally biased region" description="Polar residues" evidence="1">
    <location>
        <begin position="74"/>
        <end position="83"/>
    </location>
</feature>
<feature type="region of interest" description="Disordered" evidence="1">
    <location>
        <begin position="72"/>
        <end position="104"/>
    </location>
</feature>
<dbReference type="VEuPathDB" id="FungiDB:FOMG_17409"/>
<evidence type="ECO:0000256" key="1">
    <source>
        <dbReference type="SAM" id="MobiDB-lite"/>
    </source>
</evidence>
<sequence length="153" mass="17030">MLRRRRRPILGAAVVVGASRTAARHEVQQQELVEAQREDEIQRGIELRRREEEEQDLRTQRAVDEAIKKAALENQASQQSAATVLSPPLPRYHDTYPSMPVQTQDMGFYNPVANAEPSTQAVPAYPPGSQSQEGRLQSAQGLWVGLLFANTAV</sequence>
<proteinExistence type="predicted"/>
<dbReference type="AlphaFoldDB" id="A0A420M8P6"/>
<name>A0A420M8P6_FUSOX</name>
<evidence type="ECO:0000313" key="2">
    <source>
        <dbReference type="EMBL" id="RKK59529.1"/>
    </source>
</evidence>
<evidence type="ECO:0000313" key="3">
    <source>
        <dbReference type="Proteomes" id="UP000285084"/>
    </source>
</evidence>
<dbReference type="VEuPathDB" id="FungiDB:FOXG_19605"/>
<comment type="caution">
    <text evidence="2">The sequence shown here is derived from an EMBL/GenBank/DDBJ whole genome shotgun (WGS) entry which is preliminary data.</text>
</comment>
<organism evidence="2 3">
    <name type="scientific">Fusarium oxysporum</name>
    <name type="common">Fusarium vascular wilt</name>
    <dbReference type="NCBI Taxonomy" id="5507"/>
    <lineage>
        <taxon>Eukaryota</taxon>
        <taxon>Fungi</taxon>
        <taxon>Dikarya</taxon>
        <taxon>Ascomycota</taxon>
        <taxon>Pezizomycotina</taxon>
        <taxon>Sordariomycetes</taxon>
        <taxon>Hypocreomycetidae</taxon>
        <taxon>Hypocreales</taxon>
        <taxon>Nectriaceae</taxon>
        <taxon>Fusarium</taxon>
        <taxon>Fusarium oxysporum species complex</taxon>
    </lineage>
</organism>
<dbReference type="Proteomes" id="UP000285084">
    <property type="component" value="Unassembled WGS sequence"/>
</dbReference>
<dbReference type="EMBL" id="MRCX01000742">
    <property type="protein sequence ID" value="RKK59529.1"/>
    <property type="molecule type" value="Genomic_DNA"/>
</dbReference>
<accession>A0A420M8P6</accession>
<reference evidence="2 3" key="1">
    <citation type="journal article" date="2018" name="Sci. Rep.">
        <title>Characterisation of pathogen-specific regions and novel effector candidates in Fusarium oxysporum f. sp. cepae.</title>
        <authorList>
            <person name="Armitage A.D."/>
            <person name="Taylor A."/>
            <person name="Sobczyk M.K."/>
            <person name="Baxter L."/>
            <person name="Greenfield B.P."/>
            <person name="Bates H.J."/>
            <person name="Wilson F."/>
            <person name="Jackson A.C."/>
            <person name="Ott S."/>
            <person name="Harrison R.J."/>
            <person name="Clarkson J.P."/>
        </authorList>
    </citation>
    <scope>NUCLEOTIDE SEQUENCE [LARGE SCALE GENOMIC DNA]</scope>
    <source>
        <strain evidence="2 3">Fo_A13</strain>
    </source>
</reference>
<gene>
    <name evidence="2" type="ORF">BFJ69_g17300</name>
</gene>
<protein>
    <submittedName>
        <fullName evidence="2">Uncharacterized protein</fullName>
    </submittedName>
</protein>